<name>A0A1W1Y152_9NEIS</name>
<gene>
    <name evidence="3" type="ORF">SAMN02745857_04283</name>
</gene>
<dbReference type="SUPFAM" id="SSF53850">
    <property type="entry name" value="Periplasmic binding protein-like II"/>
    <property type="match status" value="1"/>
</dbReference>
<keyword evidence="1" id="KW-0732">Signal</keyword>
<dbReference type="OrthoDB" id="8576764at2"/>
<dbReference type="Gene3D" id="3.40.190.10">
    <property type="entry name" value="Periplasmic binding protein-like II"/>
    <property type="match status" value="2"/>
</dbReference>
<dbReference type="RefSeq" id="WP_139799045.1">
    <property type="nucleotide sequence ID" value="NZ_FWXD01000055.1"/>
</dbReference>
<reference evidence="3 4" key="1">
    <citation type="submission" date="2017-04" db="EMBL/GenBank/DDBJ databases">
        <authorList>
            <person name="Afonso C.L."/>
            <person name="Miller P.J."/>
            <person name="Scott M.A."/>
            <person name="Spackman E."/>
            <person name="Goraichik I."/>
            <person name="Dimitrov K.M."/>
            <person name="Suarez D.L."/>
            <person name="Swayne D.E."/>
        </authorList>
    </citation>
    <scope>NUCLEOTIDE SEQUENCE [LARGE SCALE GENOMIC DNA]</scope>
    <source>
        <strain evidence="3 4">DSM 23236</strain>
    </source>
</reference>
<dbReference type="PANTHER" id="PTHR30024">
    <property type="entry name" value="ALIPHATIC SULFONATES-BINDING PROTEIN-RELATED"/>
    <property type="match status" value="1"/>
</dbReference>
<dbReference type="Pfam" id="PF09084">
    <property type="entry name" value="NMT1"/>
    <property type="match status" value="1"/>
</dbReference>
<dbReference type="EMBL" id="FWXD01000055">
    <property type="protein sequence ID" value="SMC29940.1"/>
    <property type="molecule type" value="Genomic_DNA"/>
</dbReference>
<keyword evidence="4" id="KW-1185">Reference proteome</keyword>
<evidence type="ECO:0000256" key="1">
    <source>
        <dbReference type="SAM" id="SignalP"/>
    </source>
</evidence>
<dbReference type="PANTHER" id="PTHR30024:SF21">
    <property type="entry name" value="ABC TRANSPORTER SUBSTRATE-BINDING PROTEIN"/>
    <property type="match status" value="1"/>
</dbReference>
<dbReference type="AlphaFoldDB" id="A0A1W1Y152"/>
<sequence length="359" mass="39396">MKQKLTQLLAGVLTGLALIAATPAQAETQPAVLRIGIAAPATGSPPVYSLGGIGIARQKGWIEDAFKGSNTKVEWYFFKGAGPAVNEALTNKQLDFAFQGDLPSLVGKAAGLKTRLILASGVRSNIYLAVPPDSPIKSIADLRGKRVAIFKGTNSQLPINRVLKANNLTERDIRSINLDTASSQAALITKDIDASFGGYELLRLRDAGKARIVYSSNGASPVFTRQSGVLVTEDFAAKYPEATQKVVTALVKTQQWASDPANYDETLKIWALQGTPVEHWREEFGPELKSRLSPLFDPFLVARYREAVKDSVDFKLSRSKFEVDQWIDRRYLTVALKELKLENYWPAYDANGRAQLAQR</sequence>
<feature type="signal peptide" evidence="1">
    <location>
        <begin position="1"/>
        <end position="26"/>
    </location>
</feature>
<proteinExistence type="predicted"/>
<organism evidence="3 4">
    <name type="scientific">Andreprevotia lacus DSM 23236</name>
    <dbReference type="NCBI Taxonomy" id="1121001"/>
    <lineage>
        <taxon>Bacteria</taxon>
        <taxon>Pseudomonadati</taxon>
        <taxon>Pseudomonadota</taxon>
        <taxon>Betaproteobacteria</taxon>
        <taxon>Neisseriales</taxon>
        <taxon>Chitinibacteraceae</taxon>
        <taxon>Andreprevotia</taxon>
    </lineage>
</organism>
<protein>
    <submittedName>
        <fullName evidence="3">Sulfonate transport system substrate-binding protein</fullName>
    </submittedName>
</protein>
<dbReference type="CDD" id="cd13555">
    <property type="entry name" value="PBP2_sulfate_ester_like"/>
    <property type="match status" value="1"/>
</dbReference>
<feature type="domain" description="SsuA/THI5-like" evidence="2">
    <location>
        <begin position="53"/>
        <end position="258"/>
    </location>
</feature>
<dbReference type="STRING" id="1121001.SAMN02745857_04283"/>
<evidence type="ECO:0000259" key="2">
    <source>
        <dbReference type="Pfam" id="PF09084"/>
    </source>
</evidence>
<accession>A0A1W1Y152</accession>
<evidence type="ECO:0000313" key="4">
    <source>
        <dbReference type="Proteomes" id="UP000192761"/>
    </source>
</evidence>
<feature type="chain" id="PRO_5012122286" evidence="1">
    <location>
        <begin position="27"/>
        <end position="359"/>
    </location>
</feature>
<dbReference type="Proteomes" id="UP000192761">
    <property type="component" value="Unassembled WGS sequence"/>
</dbReference>
<evidence type="ECO:0000313" key="3">
    <source>
        <dbReference type="EMBL" id="SMC29940.1"/>
    </source>
</evidence>
<dbReference type="InterPro" id="IPR015168">
    <property type="entry name" value="SsuA/THI5"/>
</dbReference>